<evidence type="ECO:0000313" key="7">
    <source>
        <dbReference type="EMBL" id="MDJ1503392.1"/>
    </source>
</evidence>
<proteinExistence type="predicted"/>
<evidence type="ECO:0000256" key="3">
    <source>
        <dbReference type="ARBA" id="ARBA00023157"/>
    </source>
</evidence>
<evidence type="ECO:0000256" key="5">
    <source>
        <dbReference type="SAM" id="SignalP"/>
    </source>
</evidence>
<feature type="chain" id="PRO_5042186647" evidence="5">
    <location>
        <begin position="19"/>
        <end position="464"/>
    </location>
</feature>
<keyword evidence="2" id="KW-0201">Cytochrome c-type biogenesis</keyword>
<evidence type="ECO:0000256" key="2">
    <source>
        <dbReference type="ARBA" id="ARBA00022748"/>
    </source>
</evidence>
<dbReference type="PANTHER" id="PTHR42852">
    <property type="entry name" value="THIOL:DISULFIDE INTERCHANGE PROTEIN DSBE"/>
    <property type="match status" value="1"/>
</dbReference>
<name>A0AAE3R9S4_9BACT</name>
<dbReference type="GO" id="GO:0017004">
    <property type="term" value="P:cytochrome complex assembly"/>
    <property type="evidence" value="ECO:0007669"/>
    <property type="project" value="UniProtKB-KW"/>
</dbReference>
<dbReference type="RefSeq" id="WP_314514015.1">
    <property type="nucleotide sequence ID" value="NZ_JASJOU010000008.1"/>
</dbReference>
<dbReference type="AlphaFoldDB" id="A0AAE3R9S4"/>
<comment type="caution">
    <text evidence="7">The sequence shown here is derived from an EMBL/GenBank/DDBJ whole genome shotgun (WGS) entry which is preliminary data.</text>
</comment>
<dbReference type="PANTHER" id="PTHR42852:SF6">
    <property type="entry name" value="THIOL:DISULFIDE INTERCHANGE PROTEIN DSBE"/>
    <property type="match status" value="1"/>
</dbReference>
<dbReference type="Gene3D" id="3.40.30.10">
    <property type="entry name" value="Glutaredoxin"/>
    <property type="match status" value="1"/>
</dbReference>
<dbReference type="InterPro" id="IPR013766">
    <property type="entry name" value="Thioredoxin_domain"/>
</dbReference>
<evidence type="ECO:0000259" key="6">
    <source>
        <dbReference type="PROSITE" id="PS51352"/>
    </source>
</evidence>
<dbReference type="InterPro" id="IPR050553">
    <property type="entry name" value="Thioredoxin_ResA/DsbE_sf"/>
</dbReference>
<dbReference type="GO" id="GO:0030313">
    <property type="term" value="C:cell envelope"/>
    <property type="evidence" value="ECO:0007669"/>
    <property type="project" value="UniProtKB-SubCell"/>
</dbReference>
<keyword evidence="4" id="KW-0676">Redox-active center</keyword>
<gene>
    <name evidence="7" type="ORF">QNI22_22170</name>
</gene>
<keyword evidence="8" id="KW-1185">Reference proteome</keyword>
<evidence type="ECO:0000256" key="4">
    <source>
        <dbReference type="ARBA" id="ARBA00023284"/>
    </source>
</evidence>
<dbReference type="InterPro" id="IPR036249">
    <property type="entry name" value="Thioredoxin-like_sf"/>
</dbReference>
<dbReference type="SUPFAM" id="SSF52833">
    <property type="entry name" value="Thioredoxin-like"/>
    <property type="match status" value="1"/>
</dbReference>
<evidence type="ECO:0000256" key="1">
    <source>
        <dbReference type="ARBA" id="ARBA00004196"/>
    </source>
</evidence>
<organism evidence="7 8">
    <name type="scientific">Xanthocytophaga agilis</name>
    <dbReference type="NCBI Taxonomy" id="3048010"/>
    <lineage>
        <taxon>Bacteria</taxon>
        <taxon>Pseudomonadati</taxon>
        <taxon>Bacteroidota</taxon>
        <taxon>Cytophagia</taxon>
        <taxon>Cytophagales</taxon>
        <taxon>Rhodocytophagaceae</taxon>
        <taxon>Xanthocytophaga</taxon>
    </lineage>
</organism>
<dbReference type="Pfam" id="PF08534">
    <property type="entry name" value="Redoxin"/>
    <property type="match status" value="1"/>
</dbReference>
<feature type="signal peptide" evidence="5">
    <location>
        <begin position="1"/>
        <end position="18"/>
    </location>
</feature>
<evidence type="ECO:0000313" key="8">
    <source>
        <dbReference type="Proteomes" id="UP001232063"/>
    </source>
</evidence>
<accession>A0AAE3R9S4</accession>
<dbReference type="InterPro" id="IPR013740">
    <property type="entry name" value="Redoxin"/>
</dbReference>
<keyword evidence="5" id="KW-0732">Signal</keyword>
<sequence>MRILVTTTFLLFNFCVLAQEKAAIICGQFDNLSTKIISLDVSNLLDDHSTNYLAFVDTSKKTFRIDFPITETHEVILKADRKLNLIISPGDSLFIKFGKNERIEFTGSNSKVNQEIFTYFLQNNKENFNPNCEGKTLEEYKKELIIWTQRELKDFQKFNEMNNYSKIFETWTKENILYKNANYLIDYAAYRQMNNLPLEKDLMDNPLFPVDNDQALLSLFYRAHLNQYLIFKYRFHDLIPTEKKNYAGFKNLQNRLDSLLTSEKATKSRDVLVIDLFNILLKTDVKNALDFINRNVTKIQDKKLRELFVKRVETFKTQSQAVTFLGEQTSSSNIIGNVLKDMTERFRGKVIYVDFWATWCGPCKREFPYSISLDESFDDKEVAFVYICMDSEIEKWKTAVKNLKLNQNQYFLNETESKVFRQKFQIQGFPTYYLINKTGELIDKDAPRPSSGNIKERIQKVIED</sequence>
<feature type="domain" description="Thioredoxin" evidence="6">
    <location>
        <begin position="315"/>
        <end position="464"/>
    </location>
</feature>
<dbReference type="Proteomes" id="UP001232063">
    <property type="component" value="Unassembled WGS sequence"/>
</dbReference>
<dbReference type="EMBL" id="JASJOU010000008">
    <property type="protein sequence ID" value="MDJ1503392.1"/>
    <property type="molecule type" value="Genomic_DNA"/>
</dbReference>
<reference evidence="7" key="1">
    <citation type="submission" date="2023-05" db="EMBL/GenBank/DDBJ databases">
        <authorList>
            <person name="Zhang X."/>
        </authorList>
    </citation>
    <scope>NUCLEOTIDE SEQUENCE</scope>
    <source>
        <strain evidence="7">BD1B2-1</strain>
    </source>
</reference>
<protein>
    <submittedName>
        <fullName evidence="7">TlpA disulfide reductase family protein</fullName>
    </submittedName>
</protein>
<comment type="subcellular location">
    <subcellularLocation>
        <location evidence="1">Cell envelope</location>
    </subcellularLocation>
</comment>
<keyword evidence="3" id="KW-1015">Disulfide bond</keyword>
<dbReference type="CDD" id="cd02966">
    <property type="entry name" value="TlpA_like_family"/>
    <property type="match status" value="1"/>
</dbReference>
<dbReference type="PROSITE" id="PS51352">
    <property type="entry name" value="THIOREDOXIN_2"/>
    <property type="match status" value="1"/>
</dbReference>